<evidence type="ECO:0000313" key="2">
    <source>
        <dbReference type="Proteomes" id="UP000078542"/>
    </source>
</evidence>
<protein>
    <submittedName>
        <fullName evidence="1">Uncharacterized protein</fullName>
    </submittedName>
</protein>
<organism evidence="1 2">
    <name type="scientific">Cyphomyrmex costatus</name>
    <dbReference type="NCBI Taxonomy" id="456900"/>
    <lineage>
        <taxon>Eukaryota</taxon>
        <taxon>Metazoa</taxon>
        <taxon>Ecdysozoa</taxon>
        <taxon>Arthropoda</taxon>
        <taxon>Hexapoda</taxon>
        <taxon>Insecta</taxon>
        <taxon>Pterygota</taxon>
        <taxon>Neoptera</taxon>
        <taxon>Endopterygota</taxon>
        <taxon>Hymenoptera</taxon>
        <taxon>Apocrita</taxon>
        <taxon>Aculeata</taxon>
        <taxon>Formicoidea</taxon>
        <taxon>Formicidae</taxon>
        <taxon>Myrmicinae</taxon>
        <taxon>Cyphomyrmex</taxon>
    </lineage>
</organism>
<gene>
    <name evidence="1" type="ORF">ALC62_10910</name>
</gene>
<sequence length="344" mass="38871">MSDVRTSRSRKSASEVLTSAILLEIPQSANHVVVLKEQYAWLMGADNGPIQYCFAPSDASLAVWVKLFAVRLVYANERGKALLPEVPSSDRTTRRRICKISLIRVAVSPVSLGHPSTATALTFIPFPPFPSRRVVAFGRLSSSFKLESASTAPPFASRSITNVAKFLIVCPRIIYGERGPMSGLSINYGQFSTLAFIYFKRRIKLLILYTVHDDNVATCCKEFLQLHCYARKTLERFAIKAFRVLKLTPVWQSTNLRHETLVRRRDAEIFAIKQRIVVERQVADHTKSSFTDTAVHGHCRDRSPFQDQDNAASWLYRFNEETSSKNIGSQNLYCYRNAIVLSDL</sequence>
<dbReference type="Proteomes" id="UP000078542">
    <property type="component" value="Unassembled WGS sequence"/>
</dbReference>
<dbReference type="EMBL" id="KQ977978">
    <property type="protein sequence ID" value="KYM98386.1"/>
    <property type="molecule type" value="Genomic_DNA"/>
</dbReference>
<proteinExistence type="predicted"/>
<name>A0A151IDC1_9HYME</name>
<keyword evidence="2" id="KW-1185">Reference proteome</keyword>
<evidence type="ECO:0000313" key="1">
    <source>
        <dbReference type="EMBL" id="KYM98386.1"/>
    </source>
</evidence>
<reference evidence="1 2" key="1">
    <citation type="submission" date="2016-03" db="EMBL/GenBank/DDBJ databases">
        <title>Cyphomyrmex costatus WGS genome.</title>
        <authorList>
            <person name="Nygaard S."/>
            <person name="Hu H."/>
            <person name="Boomsma J."/>
            <person name="Zhang G."/>
        </authorList>
    </citation>
    <scope>NUCLEOTIDE SEQUENCE [LARGE SCALE GENOMIC DNA]</scope>
    <source>
        <strain evidence="1">MS0001</strain>
        <tissue evidence="1">Whole body</tissue>
    </source>
</reference>
<dbReference type="AlphaFoldDB" id="A0A151IDC1"/>
<accession>A0A151IDC1</accession>